<dbReference type="SUPFAM" id="SSF56235">
    <property type="entry name" value="N-terminal nucleophile aminohydrolases (Ntn hydrolases)"/>
    <property type="match status" value="1"/>
</dbReference>
<gene>
    <name evidence="8" type="ORF">SAMN04489812_5382</name>
</gene>
<protein>
    <submittedName>
        <fullName evidence="8">Asparaginase</fullName>
    </submittedName>
</protein>
<accession>A0A1H1ZRC4</accession>
<evidence type="ECO:0000256" key="7">
    <source>
        <dbReference type="SAM" id="MobiDB-lite"/>
    </source>
</evidence>
<feature type="binding site" evidence="5">
    <location>
        <begin position="222"/>
        <end position="225"/>
    </location>
    <ligand>
        <name>substrate</name>
    </ligand>
</feature>
<evidence type="ECO:0000256" key="3">
    <source>
        <dbReference type="ARBA" id="ARBA00022813"/>
    </source>
</evidence>
<dbReference type="AlphaFoldDB" id="A0A1H1ZRC4"/>
<evidence type="ECO:0000256" key="5">
    <source>
        <dbReference type="PIRSR" id="PIRSR600246-2"/>
    </source>
</evidence>
<keyword evidence="2" id="KW-0378">Hydrolase</keyword>
<dbReference type="PANTHER" id="PTHR10188:SF6">
    <property type="entry name" value="N(4)-(BETA-N-ACETYLGLUCOSAMINYL)-L-ASPARAGINASE"/>
    <property type="match status" value="1"/>
</dbReference>
<organism evidence="8 9">
    <name type="scientific">Microlunatus soli</name>
    <dbReference type="NCBI Taxonomy" id="630515"/>
    <lineage>
        <taxon>Bacteria</taxon>
        <taxon>Bacillati</taxon>
        <taxon>Actinomycetota</taxon>
        <taxon>Actinomycetes</taxon>
        <taxon>Propionibacteriales</taxon>
        <taxon>Propionibacteriaceae</taxon>
        <taxon>Microlunatus</taxon>
    </lineage>
</organism>
<reference evidence="8 9" key="1">
    <citation type="submission" date="2016-10" db="EMBL/GenBank/DDBJ databases">
        <authorList>
            <person name="de Groot N.N."/>
        </authorList>
    </citation>
    <scope>NUCLEOTIDE SEQUENCE [LARGE SCALE GENOMIC DNA]</scope>
    <source>
        <strain evidence="8 9">DSM 21800</strain>
    </source>
</reference>
<dbReference type="OrthoDB" id="9780217at2"/>
<evidence type="ECO:0000256" key="4">
    <source>
        <dbReference type="PIRSR" id="PIRSR600246-1"/>
    </source>
</evidence>
<dbReference type="Pfam" id="PF01112">
    <property type="entry name" value="Asparaginase_2"/>
    <property type="match status" value="1"/>
</dbReference>
<dbReference type="STRING" id="630515.SAMN04489812_5382"/>
<dbReference type="RefSeq" id="WP_091529401.1">
    <property type="nucleotide sequence ID" value="NZ_LT629772.1"/>
</dbReference>
<evidence type="ECO:0000313" key="8">
    <source>
        <dbReference type="EMBL" id="SDT35952.1"/>
    </source>
</evidence>
<name>A0A1H1ZRC4_9ACTN</name>
<dbReference type="InterPro" id="IPR029055">
    <property type="entry name" value="Ntn_hydrolases_N"/>
</dbReference>
<dbReference type="GO" id="GO:0016811">
    <property type="term" value="F:hydrolase activity, acting on carbon-nitrogen (but not peptide) bonds, in linear amides"/>
    <property type="evidence" value="ECO:0007669"/>
    <property type="project" value="UniProtKB-ARBA"/>
</dbReference>
<dbReference type="PANTHER" id="PTHR10188">
    <property type="entry name" value="L-ASPARAGINASE"/>
    <property type="match status" value="1"/>
</dbReference>
<evidence type="ECO:0000256" key="6">
    <source>
        <dbReference type="PIRSR" id="PIRSR600246-3"/>
    </source>
</evidence>
<feature type="site" description="Cleavage; by autolysis" evidence="6">
    <location>
        <begin position="193"/>
        <end position="194"/>
    </location>
</feature>
<feature type="binding site" evidence="5">
    <location>
        <begin position="245"/>
        <end position="248"/>
    </location>
    <ligand>
        <name>substrate</name>
    </ligand>
</feature>
<evidence type="ECO:0000256" key="1">
    <source>
        <dbReference type="ARBA" id="ARBA00022670"/>
    </source>
</evidence>
<keyword evidence="9" id="KW-1185">Reference proteome</keyword>
<dbReference type="GO" id="GO:0008233">
    <property type="term" value="F:peptidase activity"/>
    <property type="evidence" value="ECO:0007669"/>
    <property type="project" value="UniProtKB-KW"/>
</dbReference>
<dbReference type="InterPro" id="IPR000246">
    <property type="entry name" value="Peptidase_T2"/>
</dbReference>
<dbReference type="Proteomes" id="UP000199103">
    <property type="component" value="Chromosome I"/>
</dbReference>
<keyword evidence="1" id="KW-0645">Protease</keyword>
<sequence length="324" mass="32387">MVDNPTGGPPAAEESVSAPVPTTVIELPPDRPYALAVHGGAGGRIAEFSGADRAGFQAGLENAYRAGDAVLRQGGSALDAVCATVVQLEDDALFNAGRGASLTAAGDAELDAAVMTGSGAAGAVAASTVARNPVLLARAVMERSQHVLLVAPPAELAAAWGLSVVDPDYFVTDARRAQLARLHAAATGGARHGTVGAVARDASGALAAATSTGGMANQWQGRVGDSPIIGAGTYARDELLAVSCTGHGEAFIRGVVSYDIAARMRYAGLDLAAAVSATIAEELTDRDASGGLVAVASDGTVVVAHNSPSLLAAYHDGRQVITLT</sequence>
<dbReference type="EMBL" id="LT629772">
    <property type="protein sequence ID" value="SDT35952.1"/>
    <property type="molecule type" value="Genomic_DNA"/>
</dbReference>
<dbReference type="GO" id="GO:0006508">
    <property type="term" value="P:proteolysis"/>
    <property type="evidence" value="ECO:0007669"/>
    <property type="project" value="UniProtKB-KW"/>
</dbReference>
<feature type="region of interest" description="Disordered" evidence="7">
    <location>
        <begin position="1"/>
        <end position="20"/>
    </location>
</feature>
<feature type="active site" description="Nucleophile" evidence="4">
    <location>
        <position position="194"/>
    </location>
</feature>
<evidence type="ECO:0000256" key="2">
    <source>
        <dbReference type="ARBA" id="ARBA00022801"/>
    </source>
</evidence>
<dbReference type="Gene3D" id="3.60.20.30">
    <property type="entry name" value="(Glycosyl)asparaginase"/>
    <property type="match status" value="1"/>
</dbReference>
<evidence type="ECO:0000313" key="9">
    <source>
        <dbReference type="Proteomes" id="UP000199103"/>
    </source>
</evidence>
<proteinExistence type="predicted"/>
<dbReference type="FunFam" id="3.60.20.30:FF:000001">
    <property type="entry name" value="Isoaspartyl peptidase/L-asparaginase"/>
    <property type="match status" value="1"/>
</dbReference>
<keyword evidence="3" id="KW-0068">Autocatalytic cleavage</keyword>